<proteinExistence type="predicted"/>
<keyword evidence="2" id="KW-1133">Transmembrane helix</keyword>
<name>A0A023DBE3_9BACL</name>
<dbReference type="SUPFAM" id="SSF158791">
    <property type="entry name" value="MgtE N-terminal domain-like"/>
    <property type="match status" value="1"/>
</dbReference>
<dbReference type="GeneID" id="301191762"/>
<keyword evidence="1" id="KW-0175">Coiled coil</keyword>
<keyword evidence="2" id="KW-0472">Membrane</keyword>
<evidence type="ECO:0000259" key="3">
    <source>
        <dbReference type="Pfam" id="PF03448"/>
    </source>
</evidence>
<feature type="domain" description="Magnesium transporter MgtE intracellular" evidence="3">
    <location>
        <begin position="129"/>
        <end position="191"/>
    </location>
</feature>
<evidence type="ECO:0000313" key="5">
    <source>
        <dbReference type="Proteomes" id="UP000023561"/>
    </source>
</evidence>
<gene>
    <name evidence="4" type="ORF">GCA01S_005_00750</name>
</gene>
<dbReference type="InterPro" id="IPR006668">
    <property type="entry name" value="Mg_transptr_MgtE_intracell_dom"/>
</dbReference>
<evidence type="ECO:0000256" key="2">
    <source>
        <dbReference type="SAM" id="Phobius"/>
    </source>
</evidence>
<feature type="transmembrane region" description="Helical" evidence="2">
    <location>
        <begin position="15"/>
        <end position="40"/>
    </location>
</feature>
<dbReference type="RefSeq" id="WP_042407100.1">
    <property type="nucleotide sequence ID" value="NZ_BAWO01000005.1"/>
</dbReference>
<accession>A0A023DBE3</accession>
<dbReference type="EMBL" id="BAWO01000005">
    <property type="protein sequence ID" value="GAJ38643.1"/>
    <property type="molecule type" value="Genomic_DNA"/>
</dbReference>
<dbReference type="Proteomes" id="UP000023561">
    <property type="component" value="Unassembled WGS sequence"/>
</dbReference>
<evidence type="ECO:0000256" key="1">
    <source>
        <dbReference type="SAM" id="Coils"/>
    </source>
</evidence>
<dbReference type="InterPro" id="IPR038076">
    <property type="entry name" value="MgtE_N_sf"/>
</dbReference>
<keyword evidence="2" id="KW-0812">Transmembrane</keyword>
<reference evidence="4 5" key="1">
    <citation type="submission" date="2014-04" db="EMBL/GenBank/DDBJ databases">
        <title>Whole genome shotgun sequence of Geobacillus caldoxylosilyticus NBRC 107762.</title>
        <authorList>
            <person name="Hosoyama A."/>
            <person name="Hosoyama Y."/>
            <person name="Katano-Makiyama Y."/>
            <person name="Tsuchikane K."/>
            <person name="Ohji S."/>
            <person name="Ichikawa N."/>
            <person name="Yamazoe A."/>
            <person name="Fujita N."/>
        </authorList>
    </citation>
    <scope>NUCLEOTIDE SEQUENCE [LARGE SCALE GENOMIC DNA]</scope>
    <source>
        <strain evidence="4 5">NBRC 107762</strain>
    </source>
</reference>
<keyword evidence="5" id="KW-1185">Reference proteome</keyword>
<organism evidence="4 5">
    <name type="scientific">Parageobacillus caldoxylosilyticus NBRC 107762</name>
    <dbReference type="NCBI Taxonomy" id="1220594"/>
    <lineage>
        <taxon>Bacteria</taxon>
        <taxon>Bacillati</taxon>
        <taxon>Bacillota</taxon>
        <taxon>Bacilli</taxon>
        <taxon>Bacillales</taxon>
        <taxon>Anoxybacillaceae</taxon>
        <taxon>Saccharococcus</taxon>
    </lineage>
</organism>
<protein>
    <recommendedName>
        <fullName evidence="3">Magnesium transporter MgtE intracellular domain-containing protein</fullName>
    </recommendedName>
</protein>
<evidence type="ECO:0000313" key="4">
    <source>
        <dbReference type="EMBL" id="GAJ38643.1"/>
    </source>
</evidence>
<dbReference type="Gene3D" id="1.25.60.10">
    <property type="entry name" value="MgtE N-terminal domain-like"/>
    <property type="match status" value="1"/>
</dbReference>
<sequence>MERNQEIEKESRLQWFLFIVVIPALFAITLAVVIMAIAGVNVMDAVKTYSNNIPIISQYIDVQKTQKKLGATIEKQNEMIAQQKKRIRSLENKLSAKQQEVDQLKQELEYLQQQQAKPFAEEAAAEGETVTMEDVVNIYSTMSEKNAASILATMSESDVLTILSALDSDKAAAILEKMPLDQAAKYTSMLARRAEENQLAEGAAR</sequence>
<dbReference type="Pfam" id="PF03448">
    <property type="entry name" value="MgtE_N"/>
    <property type="match status" value="1"/>
</dbReference>
<comment type="caution">
    <text evidence="4">The sequence shown here is derived from an EMBL/GenBank/DDBJ whole genome shotgun (WGS) entry which is preliminary data.</text>
</comment>
<dbReference type="AlphaFoldDB" id="A0A023DBE3"/>
<feature type="coiled-coil region" evidence="1">
    <location>
        <begin position="73"/>
        <end position="114"/>
    </location>
</feature>
<dbReference type="OrthoDB" id="1724615at2"/>